<dbReference type="PANTHER" id="PTHR31044">
    <property type="entry name" value="BETA-1,3 GLUCANASE"/>
    <property type="match status" value="1"/>
</dbReference>
<evidence type="ECO:0000256" key="1">
    <source>
        <dbReference type="ARBA" id="ARBA00004609"/>
    </source>
</evidence>
<protein>
    <recommendedName>
        <fullName evidence="5">X8 domain-containing protein</fullName>
    </recommendedName>
</protein>
<keyword evidence="2" id="KW-0449">Lipoprotein</keyword>
<proteinExistence type="predicted"/>
<reference evidence="6 7" key="1">
    <citation type="submission" date="2024-01" db="EMBL/GenBank/DDBJ databases">
        <title>The genomes of 5 underutilized Papilionoideae crops provide insights into root nodulation and disease resistanc.</title>
        <authorList>
            <person name="Jiang F."/>
        </authorList>
    </citation>
    <scope>NUCLEOTIDE SEQUENCE [LARGE SCALE GENOMIC DNA]</scope>
    <source>
        <strain evidence="6">DUOXIRENSHENG_FW03</strain>
        <tissue evidence="6">Leaves</tissue>
    </source>
</reference>
<dbReference type="Proteomes" id="UP001386955">
    <property type="component" value="Unassembled WGS sequence"/>
</dbReference>
<feature type="signal peptide" evidence="4">
    <location>
        <begin position="1"/>
        <end position="25"/>
    </location>
</feature>
<accession>A0AAN9XN75</accession>
<keyword evidence="2" id="KW-0472">Membrane</keyword>
<dbReference type="AlphaFoldDB" id="A0AAN9XN75"/>
<dbReference type="InterPro" id="IPR012946">
    <property type="entry name" value="X8"/>
</dbReference>
<name>A0AAN9XN75_PSOTE</name>
<evidence type="ECO:0000256" key="3">
    <source>
        <dbReference type="ARBA" id="ARBA00022729"/>
    </source>
</evidence>
<sequence length="121" mass="13422">MAKSTSSLVFLFIFLLFLYFCFNLGNEIQELDQINSWCIAKPSASDVALINNIEYACNALGDCSIIQPGGPCFNPNNLLNHASVVMNQYYAANGRNTWNCYFSWSGIIVFSDPSFGSCTYA</sequence>
<keyword evidence="7" id="KW-1185">Reference proteome</keyword>
<dbReference type="Gene3D" id="1.20.58.1040">
    <property type="match status" value="1"/>
</dbReference>
<dbReference type="Pfam" id="PF07983">
    <property type="entry name" value="X8"/>
    <property type="match status" value="1"/>
</dbReference>
<keyword evidence="2" id="KW-0336">GPI-anchor</keyword>
<feature type="chain" id="PRO_5042881349" description="X8 domain-containing protein" evidence="4">
    <location>
        <begin position="26"/>
        <end position="121"/>
    </location>
</feature>
<evidence type="ECO:0000259" key="5">
    <source>
        <dbReference type="SMART" id="SM00768"/>
    </source>
</evidence>
<keyword evidence="2" id="KW-0325">Glycoprotein</keyword>
<feature type="domain" description="X8" evidence="5">
    <location>
        <begin position="36"/>
        <end position="120"/>
    </location>
</feature>
<evidence type="ECO:0000313" key="6">
    <source>
        <dbReference type="EMBL" id="KAK7399774.1"/>
    </source>
</evidence>
<evidence type="ECO:0000313" key="7">
    <source>
        <dbReference type="Proteomes" id="UP001386955"/>
    </source>
</evidence>
<dbReference type="InterPro" id="IPR044788">
    <property type="entry name" value="X8_dom_prot"/>
</dbReference>
<dbReference type="SMART" id="SM00768">
    <property type="entry name" value="X8"/>
    <property type="match status" value="1"/>
</dbReference>
<dbReference type="GO" id="GO:0098552">
    <property type="term" value="C:side of membrane"/>
    <property type="evidence" value="ECO:0007669"/>
    <property type="project" value="UniProtKB-KW"/>
</dbReference>
<dbReference type="GO" id="GO:0005886">
    <property type="term" value="C:plasma membrane"/>
    <property type="evidence" value="ECO:0007669"/>
    <property type="project" value="UniProtKB-SubCell"/>
</dbReference>
<comment type="caution">
    <text evidence="6">The sequence shown here is derived from an EMBL/GenBank/DDBJ whole genome shotgun (WGS) entry which is preliminary data.</text>
</comment>
<gene>
    <name evidence="6" type="ORF">VNO78_10964</name>
</gene>
<evidence type="ECO:0000256" key="4">
    <source>
        <dbReference type="SAM" id="SignalP"/>
    </source>
</evidence>
<dbReference type="GO" id="GO:0009506">
    <property type="term" value="C:plasmodesma"/>
    <property type="evidence" value="ECO:0007669"/>
    <property type="project" value="UniProtKB-ARBA"/>
</dbReference>
<keyword evidence="3 4" id="KW-0732">Signal</keyword>
<comment type="subcellular location">
    <subcellularLocation>
        <location evidence="1">Cell membrane</location>
        <topology evidence="1">Lipid-anchor</topology>
        <topology evidence="1">GPI-anchor</topology>
    </subcellularLocation>
</comment>
<dbReference type="PANTHER" id="PTHR31044:SF71">
    <property type="entry name" value="MAJOR POLLEN ALLERGEN OLE E 10-LIKE"/>
    <property type="match status" value="1"/>
</dbReference>
<evidence type="ECO:0000256" key="2">
    <source>
        <dbReference type="ARBA" id="ARBA00022622"/>
    </source>
</evidence>
<organism evidence="6 7">
    <name type="scientific">Psophocarpus tetragonolobus</name>
    <name type="common">Winged bean</name>
    <name type="synonym">Dolichos tetragonolobus</name>
    <dbReference type="NCBI Taxonomy" id="3891"/>
    <lineage>
        <taxon>Eukaryota</taxon>
        <taxon>Viridiplantae</taxon>
        <taxon>Streptophyta</taxon>
        <taxon>Embryophyta</taxon>
        <taxon>Tracheophyta</taxon>
        <taxon>Spermatophyta</taxon>
        <taxon>Magnoliopsida</taxon>
        <taxon>eudicotyledons</taxon>
        <taxon>Gunneridae</taxon>
        <taxon>Pentapetalae</taxon>
        <taxon>rosids</taxon>
        <taxon>fabids</taxon>
        <taxon>Fabales</taxon>
        <taxon>Fabaceae</taxon>
        <taxon>Papilionoideae</taxon>
        <taxon>50 kb inversion clade</taxon>
        <taxon>NPAAA clade</taxon>
        <taxon>indigoferoid/millettioid clade</taxon>
        <taxon>Phaseoleae</taxon>
        <taxon>Psophocarpus</taxon>
    </lineage>
</organism>
<dbReference type="EMBL" id="JAYMYS010000003">
    <property type="protein sequence ID" value="KAK7399774.1"/>
    <property type="molecule type" value="Genomic_DNA"/>
</dbReference>